<dbReference type="PROSITE" id="PS50009">
    <property type="entry name" value="RASGEF_CAT"/>
    <property type="match status" value="1"/>
</dbReference>
<dbReference type="SUPFAM" id="SSF48366">
    <property type="entry name" value="Ras GEF"/>
    <property type="match status" value="1"/>
</dbReference>
<feature type="domain" description="Ras-GEF" evidence="4">
    <location>
        <begin position="242"/>
        <end position="523"/>
    </location>
</feature>
<dbReference type="PANTHER" id="PTHR23113:SF349">
    <property type="match status" value="1"/>
</dbReference>
<name>A0A336N054_CULSO</name>
<feature type="compositionally biased region" description="Basic and acidic residues" evidence="3">
    <location>
        <begin position="32"/>
        <end position="45"/>
    </location>
</feature>
<protein>
    <submittedName>
        <fullName evidence="6">CSON003817 protein</fullName>
    </submittedName>
</protein>
<reference evidence="6" key="1">
    <citation type="submission" date="2018-07" db="EMBL/GenBank/DDBJ databases">
        <authorList>
            <person name="Quirk P.G."/>
            <person name="Krulwich T.A."/>
        </authorList>
    </citation>
    <scope>NUCLEOTIDE SEQUENCE</scope>
</reference>
<dbReference type="AlphaFoldDB" id="A0A336N054"/>
<feature type="region of interest" description="Disordered" evidence="3">
    <location>
        <begin position="26"/>
        <end position="45"/>
    </location>
</feature>
<dbReference type="SMART" id="SM00147">
    <property type="entry name" value="RasGEF"/>
    <property type="match status" value="1"/>
</dbReference>
<accession>A0A336N054</accession>
<dbReference type="GO" id="GO:0007265">
    <property type="term" value="P:Ras protein signal transduction"/>
    <property type="evidence" value="ECO:0007669"/>
    <property type="project" value="TreeGrafter"/>
</dbReference>
<evidence type="ECO:0000259" key="5">
    <source>
        <dbReference type="PROSITE" id="PS50212"/>
    </source>
</evidence>
<dbReference type="InterPro" id="IPR008937">
    <property type="entry name" value="Ras-like_GEF"/>
</dbReference>
<dbReference type="EMBL" id="UFQT01001733">
    <property type="protein sequence ID" value="SSX31558.1"/>
    <property type="molecule type" value="Genomic_DNA"/>
</dbReference>
<evidence type="ECO:0000256" key="2">
    <source>
        <dbReference type="PROSITE-ProRule" id="PRU00168"/>
    </source>
</evidence>
<dbReference type="InterPro" id="IPR036964">
    <property type="entry name" value="RASGEF_cat_dom_sf"/>
</dbReference>
<dbReference type="InterPro" id="IPR023578">
    <property type="entry name" value="Ras_GEF_dom_sf"/>
</dbReference>
<dbReference type="PANTHER" id="PTHR23113">
    <property type="entry name" value="GUANINE NUCLEOTIDE EXCHANGE FACTOR"/>
    <property type="match status" value="1"/>
</dbReference>
<dbReference type="GO" id="GO:0005886">
    <property type="term" value="C:plasma membrane"/>
    <property type="evidence" value="ECO:0007669"/>
    <property type="project" value="TreeGrafter"/>
</dbReference>
<gene>
    <name evidence="6" type="primary">CSON003817</name>
</gene>
<dbReference type="GO" id="GO:0005085">
    <property type="term" value="F:guanyl-nucleotide exchange factor activity"/>
    <property type="evidence" value="ECO:0007669"/>
    <property type="project" value="UniProtKB-KW"/>
</dbReference>
<dbReference type="PROSITE" id="PS50212">
    <property type="entry name" value="RASGEF_NTER"/>
    <property type="match status" value="1"/>
</dbReference>
<dbReference type="InterPro" id="IPR001895">
    <property type="entry name" value="RASGEF_cat_dom"/>
</dbReference>
<keyword evidence="1 2" id="KW-0344">Guanine-nucleotide releasing factor</keyword>
<dbReference type="Pfam" id="PF00618">
    <property type="entry name" value="RasGEF_N"/>
    <property type="match status" value="1"/>
</dbReference>
<evidence type="ECO:0000256" key="1">
    <source>
        <dbReference type="ARBA" id="ARBA00022658"/>
    </source>
</evidence>
<sequence length="534" mass="60659">MAMYFYATKLSAIACGTVCVSRKNSKQQKKSGISEENKDNNEKYDDINNKIASHNHISRYRIESESNFNRNSSEVTKVSFDSVPVDFMNASMGVGGIMYLRGEIISGPLESLINVLVPERLEDYDKEFVFSFLLSSRLFIRPHELFGGLLNACPEHDSLESIVRLLKTWTKIFPYDFRDERMMAHVKHIATRCAETELNETVSELLCALLKRLDDLEKHEHYLRACHTSSESNNGDQIEWPSVSVVAQILGRIERGLARHVGPEEFLQCSGIVLREGNDKKDFDSPMYAKDPPGCQDPKKTCNLESYVEWSSRLKLLVANEILKCPKLKDRHNKLELWSGVAQYCLLVGNYNSATSILESLDTTPITRLKETWSSLSSTTSQQLDCMQRHAEGCGNLWKKQSQDNDNEISRSRCDIKKSVSQTSMVKSKSSEWVVIPVFVDIVRLALTTRTECLQRLPNGDINITACNRLAAIVGAFTKHIREIHTTLIEPTNEYDSLTKYIQSCKLMSESDLMLSSFDCEEPTQAEKQLYDII</sequence>
<evidence type="ECO:0000313" key="6">
    <source>
        <dbReference type="EMBL" id="SSX31558.1"/>
    </source>
</evidence>
<organism evidence="6">
    <name type="scientific">Culicoides sonorensis</name>
    <name type="common">Biting midge</name>
    <dbReference type="NCBI Taxonomy" id="179676"/>
    <lineage>
        <taxon>Eukaryota</taxon>
        <taxon>Metazoa</taxon>
        <taxon>Ecdysozoa</taxon>
        <taxon>Arthropoda</taxon>
        <taxon>Hexapoda</taxon>
        <taxon>Insecta</taxon>
        <taxon>Pterygota</taxon>
        <taxon>Neoptera</taxon>
        <taxon>Endopterygota</taxon>
        <taxon>Diptera</taxon>
        <taxon>Nematocera</taxon>
        <taxon>Chironomoidea</taxon>
        <taxon>Ceratopogonidae</taxon>
        <taxon>Ceratopogoninae</taxon>
        <taxon>Culicoides</taxon>
        <taxon>Monoculicoides</taxon>
    </lineage>
</organism>
<evidence type="ECO:0000259" key="4">
    <source>
        <dbReference type="PROSITE" id="PS50009"/>
    </source>
</evidence>
<dbReference type="Gene3D" id="1.20.870.10">
    <property type="entry name" value="Son of sevenless (SoS) protein Chain: S domain 1"/>
    <property type="match status" value="1"/>
</dbReference>
<dbReference type="Pfam" id="PF00617">
    <property type="entry name" value="RasGEF"/>
    <property type="match status" value="1"/>
</dbReference>
<evidence type="ECO:0000256" key="3">
    <source>
        <dbReference type="SAM" id="MobiDB-lite"/>
    </source>
</evidence>
<feature type="domain" description="N-terminal Ras-GEF" evidence="5">
    <location>
        <begin position="100"/>
        <end position="214"/>
    </location>
</feature>
<dbReference type="OMA" id="TESISWP"/>
<dbReference type="Gene3D" id="1.10.840.10">
    <property type="entry name" value="Ras guanine-nucleotide exchange factors catalytic domain"/>
    <property type="match status" value="1"/>
</dbReference>
<dbReference type="InterPro" id="IPR000651">
    <property type="entry name" value="Ras-like_Gua-exchang_fac_N"/>
</dbReference>
<dbReference type="CDD" id="cd06224">
    <property type="entry name" value="REM"/>
    <property type="match status" value="1"/>
</dbReference>
<dbReference type="VEuPathDB" id="VectorBase:CSON003817"/>
<proteinExistence type="predicted"/>